<protein>
    <submittedName>
        <fullName evidence="2">Uncharacterized protein</fullName>
    </submittedName>
</protein>
<feature type="region of interest" description="Disordered" evidence="1">
    <location>
        <begin position="50"/>
        <end position="73"/>
    </location>
</feature>
<proteinExistence type="predicted"/>
<reference evidence="2 3" key="1">
    <citation type="submission" date="2019-05" db="EMBL/GenBank/DDBJ databases">
        <title>Another draft genome of Portunus trituberculatus and its Hox gene families provides insights of decapod evolution.</title>
        <authorList>
            <person name="Jeong J.-H."/>
            <person name="Song I."/>
            <person name="Kim S."/>
            <person name="Choi T."/>
            <person name="Kim D."/>
            <person name="Ryu S."/>
            <person name="Kim W."/>
        </authorList>
    </citation>
    <scope>NUCLEOTIDE SEQUENCE [LARGE SCALE GENOMIC DNA]</scope>
    <source>
        <tissue evidence="2">Muscle</tissue>
    </source>
</reference>
<evidence type="ECO:0000313" key="3">
    <source>
        <dbReference type="Proteomes" id="UP000324222"/>
    </source>
</evidence>
<dbReference type="Proteomes" id="UP000324222">
    <property type="component" value="Unassembled WGS sequence"/>
</dbReference>
<gene>
    <name evidence="2" type="ORF">E2C01_086514</name>
</gene>
<organism evidence="2 3">
    <name type="scientific">Portunus trituberculatus</name>
    <name type="common">Swimming crab</name>
    <name type="synonym">Neptunus trituberculatus</name>
    <dbReference type="NCBI Taxonomy" id="210409"/>
    <lineage>
        <taxon>Eukaryota</taxon>
        <taxon>Metazoa</taxon>
        <taxon>Ecdysozoa</taxon>
        <taxon>Arthropoda</taxon>
        <taxon>Crustacea</taxon>
        <taxon>Multicrustacea</taxon>
        <taxon>Malacostraca</taxon>
        <taxon>Eumalacostraca</taxon>
        <taxon>Eucarida</taxon>
        <taxon>Decapoda</taxon>
        <taxon>Pleocyemata</taxon>
        <taxon>Brachyura</taxon>
        <taxon>Eubrachyura</taxon>
        <taxon>Portunoidea</taxon>
        <taxon>Portunidae</taxon>
        <taxon>Portuninae</taxon>
        <taxon>Portunus</taxon>
    </lineage>
</organism>
<evidence type="ECO:0000313" key="2">
    <source>
        <dbReference type="EMBL" id="MPC91474.1"/>
    </source>
</evidence>
<name>A0A5B7JGJ6_PORTR</name>
<dbReference type="AlphaFoldDB" id="A0A5B7JGJ6"/>
<comment type="caution">
    <text evidence="2">The sequence shown here is derived from an EMBL/GenBank/DDBJ whole genome shotgun (WGS) entry which is preliminary data.</text>
</comment>
<sequence>MLDWINDEMWTEVEAWMAKQKGRKREFIREAHQTGSRKESVWRTVVGAGSVRRETGQSNEDEWVRAEKQEGGE</sequence>
<feature type="compositionally biased region" description="Basic and acidic residues" evidence="1">
    <location>
        <begin position="62"/>
        <end position="73"/>
    </location>
</feature>
<evidence type="ECO:0000256" key="1">
    <source>
        <dbReference type="SAM" id="MobiDB-lite"/>
    </source>
</evidence>
<keyword evidence="3" id="KW-1185">Reference proteome</keyword>
<dbReference type="EMBL" id="VSRR010087903">
    <property type="protein sequence ID" value="MPC91474.1"/>
    <property type="molecule type" value="Genomic_DNA"/>
</dbReference>
<accession>A0A5B7JGJ6</accession>